<evidence type="ECO:0000256" key="2">
    <source>
        <dbReference type="SAM" id="SignalP"/>
    </source>
</evidence>
<dbReference type="Proteomes" id="UP000005447">
    <property type="component" value="Unassembled WGS sequence"/>
</dbReference>
<keyword evidence="4" id="KW-1185">Reference proteome</keyword>
<dbReference type="EMBL" id="AAKN02007184">
    <property type="status" value="NOT_ANNOTATED_CDS"/>
    <property type="molecule type" value="Genomic_DNA"/>
</dbReference>
<feature type="chain" id="PRO_5011442891" evidence="2">
    <location>
        <begin position="23"/>
        <end position="71"/>
    </location>
</feature>
<keyword evidence="1" id="KW-1133">Transmembrane helix</keyword>
<protein>
    <submittedName>
        <fullName evidence="3">Chromosome 12 open reading frame 76</fullName>
    </submittedName>
</protein>
<gene>
    <name evidence="3" type="primary">C12orf76</name>
</gene>
<reference evidence="3" key="2">
    <citation type="submission" date="2025-08" db="UniProtKB">
        <authorList>
            <consortium name="Ensembl"/>
        </authorList>
    </citation>
    <scope>IDENTIFICATION</scope>
    <source>
        <strain evidence="3">2N</strain>
    </source>
</reference>
<dbReference type="Ensembl" id="ENSCPOT00000033486.1">
    <property type="protein sequence ID" value="ENSCPOP00000023637.1"/>
    <property type="gene ID" value="ENSCPOG00000030105.1"/>
</dbReference>
<feature type="signal peptide" evidence="2">
    <location>
        <begin position="1"/>
        <end position="22"/>
    </location>
</feature>
<sequence>MLPAAVLLCLRLCGLLVGLVEAPSPVEPPERSRPYAVLRGQNLVLMGTIFSILLVIVILMAFCVYKPIRRR</sequence>
<reference evidence="4" key="1">
    <citation type="journal article" date="2011" name="Nature">
        <title>A high-resolution map of human evolutionary constraint using 29 mammals.</title>
        <authorList>
            <person name="Lindblad-Toh K."/>
            <person name="Garber M."/>
            <person name="Zuk O."/>
            <person name="Lin M.F."/>
            <person name="Parker B.J."/>
            <person name="Washietl S."/>
            <person name="Kheradpour P."/>
            <person name="Ernst J."/>
            <person name="Jordan G."/>
            <person name="Mauceli E."/>
            <person name="Ward L.D."/>
            <person name="Lowe C.B."/>
            <person name="Holloway A.K."/>
            <person name="Clamp M."/>
            <person name="Gnerre S."/>
            <person name="Alfoldi J."/>
            <person name="Beal K."/>
            <person name="Chang J."/>
            <person name="Clawson H."/>
            <person name="Cuff J."/>
            <person name="Di Palma F."/>
            <person name="Fitzgerald S."/>
            <person name="Flicek P."/>
            <person name="Guttman M."/>
            <person name="Hubisz M.J."/>
            <person name="Jaffe D.B."/>
            <person name="Jungreis I."/>
            <person name="Kent W.J."/>
            <person name="Kostka D."/>
            <person name="Lara M."/>
            <person name="Martins A.L."/>
            <person name="Massingham T."/>
            <person name="Moltke I."/>
            <person name="Raney B.J."/>
            <person name="Rasmussen M.D."/>
            <person name="Robinson J."/>
            <person name="Stark A."/>
            <person name="Vilella A.J."/>
            <person name="Wen J."/>
            <person name="Xie X."/>
            <person name="Zody M.C."/>
            <person name="Baldwin J."/>
            <person name="Bloom T."/>
            <person name="Chin C.W."/>
            <person name="Heiman D."/>
            <person name="Nicol R."/>
            <person name="Nusbaum C."/>
            <person name="Young S."/>
            <person name="Wilkinson J."/>
            <person name="Worley K.C."/>
            <person name="Kovar C.L."/>
            <person name="Muzny D.M."/>
            <person name="Gibbs R.A."/>
            <person name="Cree A."/>
            <person name="Dihn H.H."/>
            <person name="Fowler G."/>
            <person name="Jhangiani S."/>
            <person name="Joshi V."/>
            <person name="Lee S."/>
            <person name="Lewis L.R."/>
            <person name="Nazareth L.V."/>
            <person name="Okwuonu G."/>
            <person name="Santibanez J."/>
            <person name="Warren W.C."/>
            <person name="Mardis E.R."/>
            <person name="Weinstock G.M."/>
            <person name="Wilson R.K."/>
            <person name="Delehaunty K."/>
            <person name="Dooling D."/>
            <person name="Fronik C."/>
            <person name="Fulton L."/>
            <person name="Fulton B."/>
            <person name="Graves T."/>
            <person name="Minx P."/>
            <person name="Sodergren E."/>
            <person name="Birney E."/>
            <person name="Margulies E.H."/>
            <person name="Herrero J."/>
            <person name="Green E.D."/>
            <person name="Haussler D."/>
            <person name="Siepel A."/>
            <person name="Goldman N."/>
            <person name="Pollard K.S."/>
            <person name="Pedersen J.S."/>
            <person name="Lander E.S."/>
            <person name="Kellis M."/>
        </authorList>
    </citation>
    <scope>NUCLEOTIDE SEQUENCE [LARGE SCALE GENOMIC DNA]</scope>
    <source>
        <strain evidence="4">2N</strain>
    </source>
</reference>
<dbReference type="AlphaFoldDB" id="A0A286XDV0"/>
<dbReference type="GeneTree" id="ENSGT00530000065303"/>
<keyword evidence="1" id="KW-0472">Membrane</keyword>
<reference evidence="3" key="3">
    <citation type="submission" date="2025-09" db="UniProtKB">
        <authorList>
            <consortium name="Ensembl"/>
        </authorList>
    </citation>
    <scope>IDENTIFICATION</scope>
    <source>
        <strain evidence="3">2N</strain>
    </source>
</reference>
<feature type="transmembrane region" description="Helical" evidence="1">
    <location>
        <begin position="43"/>
        <end position="65"/>
    </location>
</feature>
<name>A0A286XDV0_CAVPO</name>
<evidence type="ECO:0000313" key="3">
    <source>
        <dbReference type="Ensembl" id="ENSCPOP00000023637.1"/>
    </source>
</evidence>
<accession>A0A286XDV0</accession>
<dbReference type="eggNOG" id="ENOG502TIQB">
    <property type="taxonomic scope" value="Eukaryota"/>
</dbReference>
<proteinExistence type="predicted"/>
<evidence type="ECO:0000313" key="4">
    <source>
        <dbReference type="Proteomes" id="UP000005447"/>
    </source>
</evidence>
<dbReference type="InParanoid" id="A0A286XDV0"/>
<keyword evidence="2" id="KW-0732">Signal</keyword>
<dbReference type="VEuPathDB" id="HostDB:ENSCPOG00000030105"/>
<evidence type="ECO:0000256" key="1">
    <source>
        <dbReference type="SAM" id="Phobius"/>
    </source>
</evidence>
<keyword evidence="1" id="KW-0812">Transmembrane</keyword>
<organism evidence="3 4">
    <name type="scientific">Cavia porcellus</name>
    <name type="common">Guinea pig</name>
    <dbReference type="NCBI Taxonomy" id="10141"/>
    <lineage>
        <taxon>Eukaryota</taxon>
        <taxon>Metazoa</taxon>
        <taxon>Chordata</taxon>
        <taxon>Craniata</taxon>
        <taxon>Vertebrata</taxon>
        <taxon>Euteleostomi</taxon>
        <taxon>Mammalia</taxon>
        <taxon>Eutheria</taxon>
        <taxon>Euarchontoglires</taxon>
        <taxon>Glires</taxon>
        <taxon>Rodentia</taxon>
        <taxon>Hystricomorpha</taxon>
        <taxon>Caviidae</taxon>
        <taxon>Cavia</taxon>
    </lineage>
</organism>
<dbReference type="OMA" id="ICVYKPL"/>
<dbReference type="Bgee" id="ENSCPOG00000030105">
    <property type="expression patterns" value="Expressed in hypothalamus and 13 other cell types or tissues"/>
</dbReference>